<organism evidence="4 5">
    <name type="scientific">Nocardia abscessus</name>
    <dbReference type="NCBI Taxonomy" id="120957"/>
    <lineage>
        <taxon>Bacteria</taxon>
        <taxon>Bacillati</taxon>
        <taxon>Actinomycetota</taxon>
        <taxon>Actinomycetes</taxon>
        <taxon>Mycobacteriales</taxon>
        <taxon>Nocardiaceae</taxon>
        <taxon>Nocardia</taxon>
    </lineage>
</organism>
<evidence type="ECO:0000259" key="3">
    <source>
        <dbReference type="Pfam" id="PF13559"/>
    </source>
</evidence>
<dbReference type="Proteomes" id="UP000807309">
    <property type="component" value="Unassembled WGS sequence"/>
</dbReference>
<feature type="compositionally biased region" description="Basic and acidic residues" evidence="1">
    <location>
        <begin position="1"/>
        <end position="11"/>
    </location>
</feature>
<feature type="compositionally biased region" description="Pro residues" evidence="1">
    <location>
        <begin position="195"/>
        <end position="215"/>
    </location>
</feature>
<proteinExistence type="predicted"/>
<dbReference type="EMBL" id="JADLRE010000001">
    <property type="protein sequence ID" value="MBF6223723.1"/>
    <property type="molecule type" value="Genomic_DNA"/>
</dbReference>
<name>A0ABS0C5J1_9NOCA</name>
<evidence type="ECO:0000256" key="1">
    <source>
        <dbReference type="SAM" id="MobiDB-lite"/>
    </source>
</evidence>
<evidence type="ECO:0000313" key="4">
    <source>
        <dbReference type="EMBL" id="MBF6223723.1"/>
    </source>
</evidence>
<dbReference type="InterPro" id="IPR025403">
    <property type="entry name" value="TgpA-like_C"/>
</dbReference>
<evidence type="ECO:0000256" key="2">
    <source>
        <dbReference type="SAM" id="Phobius"/>
    </source>
</evidence>
<feature type="transmembrane region" description="Helical" evidence="2">
    <location>
        <begin position="233"/>
        <end position="250"/>
    </location>
</feature>
<keyword evidence="2" id="KW-0812">Transmembrane</keyword>
<keyword evidence="5" id="KW-1185">Reference proteome</keyword>
<feature type="region of interest" description="Disordered" evidence="1">
    <location>
        <begin position="1"/>
        <end position="36"/>
    </location>
</feature>
<evidence type="ECO:0000313" key="5">
    <source>
        <dbReference type="Proteomes" id="UP000807309"/>
    </source>
</evidence>
<feature type="domain" description="Protein-glutamine gamma-glutamyltransferase-like C-terminal" evidence="3">
    <location>
        <begin position="58"/>
        <end position="129"/>
    </location>
</feature>
<dbReference type="RefSeq" id="WP_195031136.1">
    <property type="nucleotide sequence ID" value="NZ_JADLRE010000001.1"/>
</dbReference>
<sequence>MSDPRPPRVADEVTLNKGPATTHDPAPGTPRLGAAAHHRAAAEAAAQHRDFDRALRERFRAMLRGLEQGGVLEVRRSRTARETADDVTTALPLEVATEIQPAAHSFDEVVYGGRRATEDEYRRLEYADRFSASAPPPAPEPTEVEAVEKAPRTRRTLPPLPKLLRDPRFWTVLAGAAVLLLLVYGALQSCGAPTAPTPPPPQPPPDLPDVPPPDSPGFGPGDDAIWDRLPAPVFYGGVQFLIAAALVGWWRARRRGALVREPRPVEVAANELLAGQAALYRRSKDHDHVAGKLRAATLRRVRTPLGITADTPPDRIVAELAARLGTDPALIGAALFGPVPDSGALQVVAAQLEWIESEVG</sequence>
<accession>A0ABS0C5J1</accession>
<feature type="region of interest" description="Disordered" evidence="1">
    <location>
        <begin position="193"/>
        <end position="222"/>
    </location>
</feature>
<keyword evidence="2" id="KW-1133">Transmembrane helix</keyword>
<dbReference type="Pfam" id="PF13559">
    <property type="entry name" value="DUF4129"/>
    <property type="match status" value="1"/>
</dbReference>
<feature type="transmembrane region" description="Helical" evidence="2">
    <location>
        <begin position="169"/>
        <end position="187"/>
    </location>
</feature>
<gene>
    <name evidence="4" type="ORF">IU470_01100</name>
</gene>
<comment type="caution">
    <text evidence="4">The sequence shown here is derived from an EMBL/GenBank/DDBJ whole genome shotgun (WGS) entry which is preliminary data.</text>
</comment>
<reference evidence="4 5" key="1">
    <citation type="submission" date="2020-10" db="EMBL/GenBank/DDBJ databases">
        <title>Identification of Nocardia species via Next-generation sequencing and recognition of intraspecies genetic diversity.</title>
        <authorList>
            <person name="Li P."/>
            <person name="Li P."/>
            <person name="Lu B."/>
        </authorList>
    </citation>
    <scope>NUCLEOTIDE SEQUENCE [LARGE SCALE GENOMIC DNA]</scope>
    <source>
        <strain evidence="4 5">N-11</strain>
    </source>
</reference>
<protein>
    <submittedName>
        <fullName evidence="4">DUF4129 domain-containing protein</fullName>
    </submittedName>
</protein>
<keyword evidence="2" id="KW-0472">Membrane</keyword>
<feature type="region of interest" description="Disordered" evidence="1">
    <location>
        <begin position="130"/>
        <end position="153"/>
    </location>
</feature>